<dbReference type="GO" id="GO:0004458">
    <property type="term" value="F:D-lactate dehydrogenase (cytochrome) activity"/>
    <property type="evidence" value="ECO:0007669"/>
    <property type="project" value="TreeGrafter"/>
</dbReference>
<evidence type="ECO:0000313" key="5">
    <source>
        <dbReference type="EMBL" id="TXS92007.1"/>
    </source>
</evidence>
<keyword evidence="3" id="KW-0274">FAD</keyword>
<dbReference type="GO" id="GO:0071949">
    <property type="term" value="F:FAD binding"/>
    <property type="evidence" value="ECO:0007669"/>
    <property type="project" value="InterPro"/>
</dbReference>
<comment type="caution">
    <text evidence="5">The sequence shown here is derived from an EMBL/GenBank/DDBJ whole genome shotgun (WGS) entry which is preliminary data.</text>
</comment>
<dbReference type="GO" id="GO:1903457">
    <property type="term" value="P:lactate catabolic process"/>
    <property type="evidence" value="ECO:0007669"/>
    <property type="project" value="TreeGrafter"/>
</dbReference>
<comment type="similarity">
    <text evidence="1">Belongs to the FAD-binding oxidoreductase/transferase type 4 family.</text>
</comment>
<dbReference type="Gene3D" id="3.30.465.10">
    <property type="match status" value="1"/>
</dbReference>
<dbReference type="GO" id="GO:0008720">
    <property type="term" value="F:D-lactate dehydrogenase (NAD+) activity"/>
    <property type="evidence" value="ECO:0007669"/>
    <property type="project" value="TreeGrafter"/>
</dbReference>
<keyword evidence="6" id="KW-1185">Reference proteome</keyword>
<reference evidence="5 6" key="1">
    <citation type="submission" date="2019-08" db="EMBL/GenBank/DDBJ databases">
        <title>Parahaliea maris sp. nov., isolated from the surface seawater.</title>
        <authorList>
            <person name="Liu Y."/>
        </authorList>
    </citation>
    <scope>NUCLEOTIDE SEQUENCE [LARGE SCALE GENOMIC DNA]</scope>
    <source>
        <strain evidence="5 6">HSLHS9</strain>
    </source>
</reference>
<proteinExistence type="inferred from homology"/>
<dbReference type="AlphaFoldDB" id="A0A5C8ZWZ9"/>
<dbReference type="EMBL" id="VRZA01000005">
    <property type="protein sequence ID" value="TXS92007.1"/>
    <property type="molecule type" value="Genomic_DNA"/>
</dbReference>
<dbReference type="InterPro" id="IPR016169">
    <property type="entry name" value="FAD-bd_PCMH_sub2"/>
</dbReference>
<accession>A0A5C8ZWZ9</accession>
<gene>
    <name evidence="5" type="ORF">FV139_14880</name>
</gene>
<dbReference type="Pfam" id="PF01565">
    <property type="entry name" value="FAD_binding_4"/>
    <property type="match status" value="1"/>
</dbReference>
<dbReference type="InterPro" id="IPR016164">
    <property type="entry name" value="FAD-linked_Oxase-like_C"/>
</dbReference>
<evidence type="ECO:0000256" key="3">
    <source>
        <dbReference type="ARBA" id="ARBA00022827"/>
    </source>
</evidence>
<dbReference type="Gene3D" id="3.30.43.10">
    <property type="entry name" value="Uridine Diphospho-n-acetylenolpyruvylglucosamine Reductase, domain 2"/>
    <property type="match status" value="1"/>
</dbReference>
<dbReference type="RefSeq" id="WP_148069246.1">
    <property type="nucleotide sequence ID" value="NZ_VRZA01000005.1"/>
</dbReference>
<sequence length="526" mass="56764">MSHAIPTAELLQRLAAGIGDEHVLTDEHSRQLYAQDVYATGKPALAVVRPGSTGELGEVVRLATEAGYAILPRGGGMSYTGGYLPVEDNTVIVDYARMSRVLEINREDMYVTVECGCTWKVLHEALKDSGLRTPYWGTLSGIYATVGGSLSQNAIFWGSGQFGSAADSVIGLEVVLADGSVVRTGAGAQVNGSPFFRHYGPDLTGLFTCDAGALGFKAVATLRLIPELPAREYVAVDFKSGDDALAAMSEIGRKGLAMECFGFDPFLQAQRMKRESLAADVKSLAGVMKASGSLLGALKDGAKVALAGRRYMDDVDFSVQVIIEERCAEAARLMAEEVRRIIARYNGKEIENSIPKIVRANPFGPVNNMVGPDGERWVPVHSILPHSKVLPAFKGVEAIAERHAEAIAKYGIGMGYLFATISTNAFALEPVFFWPEELNDLHRQSVTPEHLSRLKGFPANPEATEAVAQLRREIVDLFTEIGGVHLQIGKTYRYREGLDPNTFKLVNAIKGLVDPSHKVNPGSLGL</sequence>
<dbReference type="PROSITE" id="PS51387">
    <property type="entry name" value="FAD_PCMH"/>
    <property type="match status" value="1"/>
</dbReference>
<dbReference type="PANTHER" id="PTHR11748:SF111">
    <property type="entry name" value="D-LACTATE DEHYDROGENASE, MITOCHONDRIAL-RELATED"/>
    <property type="match status" value="1"/>
</dbReference>
<dbReference type="InterPro" id="IPR036318">
    <property type="entry name" value="FAD-bd_PCMH-like_sf"/>
</dbReference>
<dbReference type="PANTHER" id="PTHR11748">
    <property type="entry name" value="D-LACTATE DEHYDROGENASE"/>
    <property type="match status" value="1"/>
</dbReference>
<dbReference type="SUPFAM" id="SSF55103">
    <property type="entry name" value="FAD-linked oxidases, C-terminal domain"/>
    <property type="match status" value="1"/>
</dbReference>
<evidence type="ECO:0000313" key="6">
    <source>
        <dbReference type="Proteomes" id="UP000321039"/>
    </source>
</evidence>
<evidence type="ECO:0000259" key="4">
    <source>
        <dbReference type="PROSITE" id="PS51387"/>
    </source>
</evidence>
<dbReference type="SUPFAM" id="SSF56176">
    <property type="entry name" value="FAD-binding/transporter-associated domain-like"/>
    <property type="match status" value="1"/>
</dbReference>
<keyword evidence="2" id="KW-0285">Flavoprotein</keyword>
<organism evidence="5 6">
    <name type="scientific">Parahaliea maris</name>
    <dbReference type="NCBI Taxonomy" id="2716870"/>
    <lineage>
        <taxon>Bacteria</taxon>
        <taxon>Pseudomonadati</taxon>
        <taxon>Pseudomonadota</taxon>
        <taxon>Gammaproteobacteria</taxon>
        <taxon>Cellvibrionales</taxon>
        <taxon>Halieaceae</taxon>
        <taxon>Parahaliea</taxon>
    </lineage>
</organism>
<name>A0A5C8ZWZ9_9GAMM</name>
<evidence type="ECO:0000256" key="1">
    <source>
        <dbReference type="ARBA" id="ARBA00008000"/>
    </source>
</evidence>
<dbReference type="Proteomes" id="UP000321039">
    <property type="component" value="Unassembled WGS sequence"/>
</dbReference>
<dbReference type="InterPro" id="IPR006094">
    <property type="entry name" value="Oxid_FAD_bind_N"/>
</dbReference>
<evidence type="ECO:0000256" key="2">
    <source>
        <dbReference type="ARBA" id="ARBA00022630"/>
    </source>
</evidence>
<feature type="domain" description="FAD-binding PCMH-type" evidence="4">
    <location>
        <begin position="40"/>
        <end position="227"/>
    </location>
</feature>
<protein>
    <submittedName>
        <fullName evidence="5">FAD-binding oxidoreductase</fullName>
    </submittedName>
</protein>
<dbReference type="InterPro" id="IPR016166">
    <property type="entry name" value="FAD-bd_PCMH"/>
</dbReference>
<dbReference type="InterPro" id="IPR016167">
    <property type="entry name" value="FAD-bd_PCMH_sub1"/>
</dbReference>